<evidence type="ECO:0000313" key="3">
    <source>
        <dbReference type="Proteomes" id="UP000077202"/>
    </source>
</evidence>
<evidence type="ECO:0000256" key="1">
    <source>
        <dbReference type="SAM" id="MobiDB-lite"/>
    </source>
</evidence>
<organism evidence="2 3">
    <name type="scientific">Marchantia polymorpha subsp. ruderalis</name>
    <dbReference type="NCBI Taxonomy" id="1480154"/>
    <lineage>
        <taxon>Eukaryota</taxon>
        <taxon>Viridiplantae</taxon>
        <taxon>Streptophyta</taxon>
        <taxon>Embryophyta</taxon>
        <taxon>Marchantiophyta</taxon>
        <taxon>Marchantiopsida</taxon>
        <taxon>Marchantiidae</taxon>
        <taxon>Marchantiales</taxon>
        <taxon>Marchantiaceae</taxon>
        <taxon>Marchantia</taxon>
    </lineage>
</organism>
<protein>
    <submittedName>
        <fullName evidence="2">Uncharacterized protein</fullName>
    </submittedName>
</protein>
<dbReference type="Proteomes" id="UP000077202">
    <property type="component" value="Unassembled WGS sequence"/>
</dbReference>
<gene>
    <name evidence="2" type="ORF">AXG93_1847s1100</name>
</gene>
<evidence type="ECO:0000313" key="2">
    <source>
        <dbReference type="EMBL" id="OAE19649.1"/>
    </source>
</evidence>
<dbReference type="EMBL" id="LVLJ01003800">
    <property type="protein sequence ID" value="OAE19649.1"/>
    <property type="molecule type" value="Genomic_DNA"/>
</dbReference>
<keyword evidence="3" id="KW-1185">Reference proteome</keyword>
<comment type="caution">
    <text evidence="2">The sequence shown here is derived from an EMBL/GenBank/DDBJ whole genome shotgun (WGS) entry which is preliminary data.</text>
</comment>
<name>A0A176VFG6_MARPO</name>
<reference evidence="2" key="1">
    <citation type="submission" date="2016-03" db="EMBL/GenBank/DDBJ databases">
        <title>Mechanisms controlling the formation of the plant cell surface in tip-growing cells are functionally conserved among land plants.</title>
        <authorList>
            <person name="Honkanen S."/>
            <person name="Jones V.A."/>
            <person name="Morieri G."/>
            <person name="Champion C."/>
            <person name="Hetherington A.J."/>
            <person name="Kelly S."/>
            <person name="Saint-Marcoux D."/>
            <person name="Proust H."/>
            <person name="Prescott H."/>
            <person name="Dolan L."/>
        </authorList>
    </citation>
    <scope>NUCLEOTIDE SEQUENCE [LARGE SCALE GENOMIC DNA]</scope>
    <source>
        <tissue evidence="2">Whole gametophyte</tissue>
    </source>
</reference>
<sequence length="241" mass="26561">MAPLESSRQASILRCGCDEMERPGARVRFYTGPWSSTFIIIPILTKEFASFDDEEAGRQEGSQTATQVKAGLPAAPYREQTVAACALLAHNNTAPKFVNNLCPTPEFLSSARFPFPGDSEACVWLVERAENLDRHLMQTPALFPVRSKRRHERLLFPFPLPSNEQREGGAARPAISQVVDRIATFEVFVEEMMGPESDAVRGSSSNSPPRARPRDGRASSSRRVAFRAAEALPCGRVSRAL</sequence>
<accession>A0A176VFG6</accession>
<dbReference type="AlphaFoldDB" id="A0A176VFG6"/>
<proteinExistence type="predicted"/>
<feature type="region of interest" description="Disordered" evidence="1">
    <location>
        <begin position="196"/>
        <end position="224"/>
    </location>
</feature>